<dbReference type="InterPro" id="IPR004358">
    <property type="entry name" value="Sig_transdc_His_kin-like_C"/>
</dbReference>
<evidence type="ECO:0000256" key="10">
    <source>
        <dbReference type="ARBA" id="ARBA00023012"/>
    </source>
</evidence>
<dbReference type="Gene3D" id="3.30.450.20">
    <property type="entry name" value="PAS domain"/>
    <property type="match status" value="1"/>
</dbReference>
<dbReference type="InterPro" id="IPR036890">
    <property type="entry name" value="HATPase_C_sf"/>
</dbReference>
<evidence type="ECO:0000259" key="14">
    <source>
        <dbReference type="PROSITE" id="PS50112"/>
    </source>
</evidence>
<dbReference type="GO" id="GO:0005886">
    <property type="term" value="C:plasma membrane"/>
    <property type="evidence" value="ECO:0007669"/>
    <property type="project" value="UniProtKB-SubCell"/>
</dbReference>
<dbReference type="InterPro" id="IPR013656">
    <property type="entry name" value="PAS_4"/>
</dbReference>
<dbReference type="EMBL" id="DRLI01000104">
    <property type="protein sequence ID" value="HHM01900.1"/>
    <property type="molecule type" value="Genomic_DNA"/>
</dbReference>
<dbReference type="Gene3D" id="6.10.340.10">
    <property type="match status" value="1"/>
</dbReference>
<accession>A0A7V5VEM3</accession>
<keyword evidence="10" id="KW-0902">Two-component regulatory system</keyword>
<dbReference type="EC" id="2.7.13.3" evidence="3"/>
<name>A0A7V5VEM3_CALAY</name>
<keyword evidence="5" id="KW-0597">Phosphoprotein</keyword>
<evidence type="ECO:0000259" key="13">
    <source>
        <dbReference type="PROSITE" id="PS50109"/>
    </source>
</evidence>
<dbReference type="SMART" id="SM00388">
    <property type="entry name" value="HisKA"/>
    <property type="match status" value="1"/>
</dbReference>
<feature type="transmembrane region" description="Helical" evidence="12">
    <location>
        <begin position="171"/>
        <end position="190"/>
    </location>
</feature>
<dbReference type="FunFam" id="1.10.287.130:FF:000008">
    <property type="entry name" value="Two-component sensor histidine kinase"/>
    <property type="match status" value="1"/>
</dbReference>
<evidence type="ECO:0000259" key="16">
    <source>
        <dbReference type="PROSITE" id="PS50885"/>
    </source>
</evidence>
<dbReference type="InterPro" id="IPR000014">
    <property type="entry name" value="PAS"/>
</dbReference>
<keyword evidence="6" id="KW-0808">Transferase</keyword>
<evidence type="ECO:0000259" key="15">
    <source>
        <dbReference type="PROSITE" id="PS50113"/>
    </source>
</evidence>
<dbReference type="CDD" id="cd00082">
    <property type="entry name" value="HisKA"/>
    <property type="match status" value="1"/>
</dbReference>
<proteinExistence type="predicted"/>
<sequence length="597" mass="67633">MKNIRISWQIFITSLAITVMALISVTWYASSVGRRFYQERATENLRVRAELTAKLIRGDLLQNDIPPLLEKLKSVQVGDSTRITLILPDGRVIADTEKEPSRMDNHLQRPEILQAIKQAYGTSMRFSATVKRDMLYVAIPIWKDNTLAGFVRTARDIAIVEQTIARMQRKILYAGMIVTLLTILASLLMARRITKPLFRIIEHVEQFAGGDFSQRFPRSGTLETARLSEALNSMAYQINEKIEMIERQKKEQQSVLESMVEGVIAFDNNGHVISMNKAGTRLLNLDDNDVSGKFLGELIKNESLENLVIAVLETSLPQEAEITINLPNEQILTVRVSPLHDEESKTLGALMVINDITRLRNLERGRREFVANVSHELRTPLTSIKGFVEALYDGALNEPENAKRFMEIIYRQTNRLISILEDLLTLSRLEREGELDEVEFRMENLKSVLENAEQICAFNAEKKHIRLRLECPNDLVVRMSSPLIEEAMINLIDNAIKYSPENKNVDIMAERKGQWIVICVKDEGAGIPDEHLSRIFERFYRVDKARSRKLGGTGLGLAIVKHIAQVHGGRVDVQSSMGRGSCFSIFLPLERPSGGKD</sequence>
<keyword evidence="12" id="KW-1133">Transmembrane helix</keyword>
<evidence type="ECO:0000256" key="1">
    <source>
        <dbReference type="ARBA" id="ARBA00000085"/>
    </source>
</evidence>
<evidence type="ECO:0000256" key="5">
    <source>
        <dbReference type="ARBA" id="ARBA00022553"/>
    </source>
</evidence>
<dbReference type="Gene3D" id="3.30.565.10">
    <property type="entry name" value="Histidine kinase-like ATPase, C-terminal domain"/>
    <property type="match status" value="1"/>
</dbReference>
<dbReference type="InterPro" id="IPR003594">
    <property type="entry name" value="HATPase_dom"/>
</dbReference>
<dbReference type="NCBIfam" id="TIGR00229">
    <property type="entry name" value="sensory_box"/>
    <property type="match status" value="1"/>
</dbReference>
<feature type="domain" description="PAS" evidence="14">
    <location>
        <begin position="248"/>
        <end position="319"/>
    </location>
</feature>
<dbReference type="GO" id="GO:0005524">
    <property type="term" value="F:ATP binding"/>
    <property type="evidence" value="ECO:0007669"/>
    <property type="project" value="UniProtKB-KW"/>
</dbReference>
<dbReference type="SMART" id="SM00387">
    <property type="entry name" value="HATPase_c"/>
    <property type="match status" value="1"/>
</dbReference>
<dbReference type="InterPro" id="IPR003661">
    <property type="entry name" value="HisK_dim/P_dom"/>
</dbReference>
<dbReference type="InterPro" id="IPR000700">
    <property type="entry name" value="PAS-assoc_C"/>
</dbReference>
<evidence type="ECO:0000256" key="3">
    <source>
        <dbReference type="ARBA" id="ARBA00012438"/>
    </source>
</evidence>
<keyword evidence="11 12" id="KW-0472">Membrane</keyword>
<evidence type="ECO:0000256" key="7">
    <source>
        <dbReference type="ARBA" id="ARBA00022741"/>
    </source>
</evidence>
<comment type="subcellular location">
    <subcellularLocation>
        <location evidence="2">Cell membrane</location>
    </subcellularLocation>
</comment>
<dbReference type="AlphaFoldDB" id="A0A7V5VEM3"/>
<dbReference type="PROSITE" id="PS50113">
    <property type="entry name" value="PAC"/>
    <property type="match status" value="1"/>
</dbReference>
<keyword evidence="4" id="KW-1003">Cell membrane</keyword>
<dbReference type="CDD" id="cd00130">
    <property type="entry name" value="PAS"/>
    <property type="match status" value="1"/>
</dbReference>
<keyword evidence="12" id="KW-0812">Transmembrane</keyword>
<feature type="transmembrane region" description="Helical" evidence="12">
    <location>
        <begin position="6"/>
        <end position="30"/>
    </location>
</feature>
<dbReference type="InterPro" id="IPR005467">
    <property type="entry name" value="His_kinase_dom"/>
</dbReference>
<dbReference type="PRINTS" id="PR00344">
    <property type="entry name" value="BCTRLSENSOR"/>
</dbReference>
<dbReference type="SUPFAM" id="SSF55785">
    <property type="entry name" value="PYP-like sensor domain (PAS domain)"/>
    <property type="match status" value="1"/>
</dbReference>
<dbReference type="CDD" id="cd06225">
    <property type="entry name" value="HAMP"/>
    <property type="match status" value="1"/>
</dbReference>
<dbReference type="Pfam" id="PF02518">
    <property type="entry name" value="HATPase_c"/>
    <property type="match status" value="1"/>
</dbReference>
<dbReference type="Pfam" id="PF08448">
    <property type="entry name" value="PAS_4"/>
    <property type="match status" value="1"/>
</dbReference>
<organism evidence="17">
    <name type="scientific">Caldithrix abyssi</name>
    <dbReference type="NCBI Taxonomy" id="187145"/>
    <lineage>
        <taxon>Bacteria</taxon>
        <taxon>Pseudomonadati</taxon>
        <taxon>Calditrichota</taxon>
        <taxon>Calditrichia</taxon>
        <taxon>Calditrichales</taxon>
        <taxon>Calditrichaceae</taxon>
        <taxon>Caldithrix</taxon>
    </lineage>
</organism>
<dbReference type="GO" id="GO:0004721">
    <property type="term" value="F:phosphoprotein phosphatase activity"/>
    <property type="evidence" value="ECO:0007669"/>
    <property type="project" value="TreeGrafter"/>
</dbReference>
<feature type="domain" description="HAMP" evidence="16">
    <location>
        <begin position="191"/>
        <end position="243"/>
    </location>
</feature>
<dbReference type="GO" id="GO:0000155">
    <property type="term" value="F:phosphorelay sensor kinase activity"/>
    <property type="evidence" value="ECO:0007669"/>
    <property type="project" value="InterPro"/>
</dbReference>
<keyword evidence="9" id="KW-0067">ATP-binding</keyword>
<dbReference type="SUPFAM" id="SSF158472">
    <property type="entry name" value="HAMP domain-like"/>
    <property type="match status" value="1"/>
</dbReference>
<feature type="domain" description="Histidine kinase" evidence="13">
    <location>
        <begin position="372"/>
        <end position="591"/>
    </location>
</feature>
<dbReference type="InterPro" id="IPR036097">
    <property type="entry name" value="HisK_dim/P_sf"/>
</dbReference>
<dbReference type="FunFam" id="3.30.565.10:FF:000023">
    <property type="entry name" value="PAS domain-containing sensor histidine kinase"/>
    <property type="match status" value="1"/>
</dbReference>
<protein>
    <recommendedName>
        <fullName evidence="3">histidine kinase</fullName>
        <ecNumber evidence="3">2.7.13.3</ecNumber>
    </recommendedName>
</protein>
<feature type="domain" description="PAC" evidence="15">
    <location>
        <begin position="318"/>
        <end position="368"/>
    </location>
</feature>
<dbReference type="SUPFAM" id="SSF55874">
    <property type="entry name" value="ATPase domain of HSP90 chaperone/DNA topoisomerase II/histidine kinase"/>
    <property type="match status" value="1"/>
</dbReference>
<dbReference type="Pfam" id="PF00672">
    <property type="entry name" value="HAMP"/>
    <property type="match status" value="1"/>
</dbReference>
<comment type="caution">
    <text evidence="17">The sequence shown here is derived from an EMBL/GenBank/DDBJ whole genome shotgun (WGS) entry which is preliminary data.</text>
</comment>
<keyword evidence="8 17" id="KW-0418">Kinase</keyword>
<dbReference type="InterPro" id="IPR035965">
    <property type="entry name" value="PAS-like_dom_sf"/>
</dbReference>
<dbReference type="Pfam" id="PF00512">
    <property type="entry name" value="HisKA"/>
    <property type="match status" value="1"/>
</dbReference>
<dbReference type="PROSITE" id="PS50112">
    <property type="entry name" value="PAS"/>
    <property type="match status" value="1"/>
</dbReference>
<evidence type="ECO:0000256" key="4">
    <source>
        <dbReference type="ARBA" id="ARBA00022475"/>
    </source>
</evidence>
<dbReference type="PROSITE" id="PS50109">
    <property type="entry name" value="HIS_KIN"/>
    <property type="match status" value="1"/>
</dbReference>
<dbReference type="PANTHER" id="PTHR45453:SF1">
    <property type="entry name" value="PHOSPHATE REGULON SENSOR PROTEIN PHOR"/>
    <property type="match status" value="1"/>
</dbReference>
<dbReference type="PANTHER" id="PTHR45453">
    <property type="entry name" value="PHOSPHATE REGULON SENSOR PROTEIN PHOR"/>
    <property type="match status" value="1"/>
</dbReference>
<gene>
    <name evidence="17" type="ORF">ENJ15_02735</name>
</gene>
<dbReference type="Gene3D" id="1.10.287.130">
    <property type="match status" value="1"/>
</dbReference>
<dbReference type="InterPro" id="IPR003660">
    <property type="entry name" value="HAMP_dom"/>
</dbReference>
<dbReference type="SMART" id="SM00304">
    <property type="entry name" value="HAMP"/>
    <property type="match status" value="1"/>
</dbReference>
<reference evidence="17" key="1">
    <citation type="journal article" date="2020" name="mSystems">
        <title>Genome- and Community-Level Interaction Insights into Carbon Utilization and Element Cycling Functions of Hydrothermarchaeota in Hydrothermal Sediment.</title>
        <authorList>
            <person name="Zhou Z."/>
            <person name="Liu Y."/>
            <person name="Xu W."/>
            <person name="Pan J."/>
            <person name="Luo Z.H."/>
            <person name="Li M."/>
        </authorList>
    </citation>
    <scope>NUCLEOTIDE SEQUENCE [LARGE SCALE GENOMIC DNA]</scope>
    <source>
        <strain evidence="17">HyVt-460</strain>
    </source>
</reference>
<evidence type="ECO:0000256" key="12">
    <source>
        <dbReference type="SAM" id="Phobius"/>
    </source>
</evidence>
<evidence type="ECO:0000256" key="6">
    <source>
        <dbReference type="ARBA" id="ARBA00022679"/>
    </source>
</evidence>
<keyword evidence="7" id="KW-0547">Nucleotide-binding</keyword>
<dbReference type="Proteomes" id="UP000885771">
    <property type="component" value="Unassembled WGS sequence"/>
</dbReference>
<evidence type="ECO:0000313" key="17">
    <source>
        <dbReference type="EMBL" id="HHM01900.1"/>
    </source>
</evidence>
<evidence type="ECO:0000256" key="9">
    <source>
        <dbReference type="ARBA" id="ARBA00022840"/>
    </source>
</evidence>
<comment type="catalytic activity">
    <reaction evidence="1">
        <text>ATP + protein L-histidine = ADP + protein N-phospho-L-histidine.</text>
        <dbReference type="EC" id="2.7.13.3"/>
    </reaction>
</comment>
<dbReference type="InterPro" id="IPR050351">
    <property type="entry name" value="BphY/WalK/GraS-like"/>
</dbReference>
<dbReference type="GO" id="GO:0016036">
    <property type="term" value="P:cellular response to phosphate starvation"/>
    <property type="evidence" value="ECO:0007669"/>
    <property type="project" value="TreeGrafter"/>
</dbReference>
<evidence type="ECO:0000256" key="11">
    <source>
        <dbReference type="ARBA" id="ARBA00023136"/>
    </source>
</evidence>
<evidence type="ECO:0000256" key="2">
    <source>
        <dbReference type="ARBA" id="ARBA00004236"/>
    </source>
</evidence>
<dbReference type="PROSITE" id="PS50885">
    <property type="entry name" value="HAMP"/>
    <property type="match status" value="1"/>
</dbReference>
<dbReference type="SUPFAM" id="SSF47384">
    <property type="entry name" value="Homodimeric domain of signal transducing histidine kinase"/>
    <property type="match status" value="1"/>
</dbReference>
<evidence type="ECO:0000256" key="8">
    <source>
        <dbReference type="ARBA" id="ARBA00022777"/>
    </source>
</evidence>
<dbReference type="CDD" id="cd00075">
    <property type="entry name" value="HATPase"/>
    <property type="match status" value="1"/>
</dbReference>
<dbReference type="SMART" id="SM00091">
    <property type="entry name" value="PAS"/>
    <property type="match status" value="1"/>
</dbReference>